<feature type="compositionally biased region" description="Polar residues" evidence="7">
    <location>
        <begin position="55"/>
        <end position="93"/>
    </location>
</feature>
<dbReference type="Gene3D" id="1.20.1270.90">
    <property type="entry name" value="AF1782-like"/>
    <property type="match status" value="7"/>
</dbReference>
<feature type="compositionally biased region" description="Basic and acidic residues" evidence="7">
    <location>
        <begin position="94"/>
        <end position="107"/>
    </location>
</feature>
<dbReference type="NCBIfam" id="TIGR01168">
    <property type="entry name" value="YSIRK_signal"/>
    <property type="match status" value="1"/>
</dbReference>
<keyword evidence="11" id="KW-1185">Reference proteome</keyword>
<feature type="region of interest" description="Disordered" evidence="7">
    <location>
        <begin position="1629"/>
        <end position="1669"/>
    </location>
</feature>
<evidence type="ECO:0000313" key="10">
    <source>
        <dbReference type="EMBL" id="QQS83244.1"/>
    </source>
</evidence>
<feature type="coiled-coil region" evidence="6">
    <location>
        <begin position="881"/>
        <end position="928"/>
    </location>
</feature>
<evidence type="ECO:0000256" key="2">
    <source>
        <dbReference type="ARBA" id="ARBA00022512"/>
    </source>
</evidence>
<dbReference type="Pfam" id="PF00746">
    <property type="entry name" value="Gram_pos_anchor"/>
    <property type="match status" value="1"/>
</dbReference>
<organism evidence="10 11">
    <name type="scientific">Staphylococcus condimenti</name>
    <dbReference type="NCBI Taxonomy" id="70255"/>
    <lineage>
        <taxon>Bacteria</taxon>
        <taxon>Bacillati</taxon>
        <taxon>Bacillota</taxon>
        <taxon>Bacilli</taxon>
        <taxon>Bacillales</taxon>
        <taxon>Staphylococcaceae</taxon>
        <taxon>Staphylococcus</taxon>
    </lineage>
</organism>
<comment type="subcellular location">
    <subcellularLocation>
        <location evidence="1">Secreted</location>
        <location evidence="1">Cell wall</location>
        <topology evidence="1">Peptidoglycan-anchor</topology>
    </subcellularLocation>
</comment>
<feature type="region of interest" description="Disordered" evidence="7">
    <location>
        <begin position="1030"/>
        <end position="1054"/>
    </location>
</feature>
<evidence type="ECO:0000313" key="11">
    <source>
        <dbReference type="Proteomes" id="UP000595942"/>
    </source>
</evidence>
<feature type="domain" description="Gram-positive cocci surface proteins LPxTG" evidence="9">
    <location>
        <begin position="1675"/>
        <end position="1713"/>
    </location>
</feature>
<feature type="coiled-coil region" evidence="6">
    <location>
        <begin position="452"/>
        <end position="506"/>
    </location>
</feature>
<feature type="region of interest" description="Disordered" evidence="7">
    <location>
        <begin position="45"/>
        <end position="170"/>
    </location>
</feature>
<feature type="chain" id="PRO_5044241172" evidence="8">
    <location>
        <begin position="42"/>
        <end position="1716"/>
    </location>
</feature>
<evidence type="ECO:0000259" key="9">
    <source>
        <dbReference type="PROSITE" id="PS50847"/>
    </source>
</evidence>
<keyword evidence="6" id="KW-0175">Coiled coil</keyword>
<sequence length="1716" mass="186076">MKKLDFLPNLKNKYSIRKFTVGTASILLGTLLFLGQNDAQAAEETSEKAVAEVANDSTKAQTLPQPENETTQETPPQLTKENENSTLENNINDVKSENGLELNKEITETSTPTTSTKQENKNAFVSTEKQKESNVKPNSEQQNGIDTNQQPTADTVESETNNPHVLGTESNSKLYEGIDNSAEILSTEQKVEKVKTELSDQLKSSEIDQALAVIDTDGLTSEEIKTEVVKLLLNRETAEKDLYKPQATLPRKEDESPKFAVRAVPTDKSELEKAITDGQSITNLDPNKQIDQNLIDALAEAKNVDNDLNAGQQAADDSKNKLNTAIQEKLRQDVVEELIAVAERGSKLEKAEYYTPKTAQNLKDIVDKYNTLVVSSTSNDPVERAKYSVQEIKEAVKEINDGINQLERKPDKTELEEALDKAVMFDNLDKNDPEDKAVDNALKAGQDVEGDLNATTAEVEKAAKDLNDALDAKAKQDALDAAAKDKQAALDELNKAVDTAQNIEQAEFTPESVKPLETAKEAGKQLAADNAATPEQLKAATKLIQDAINQLAPDKSELTKQIEAAKALEPLNDSATDQILKNTLDAAIAVQNDPDAKPQAIKEATWNLEDEINNKIAADAIEALRAAVNKANAADEPAYTPDSFAPLKVAAVEGQSILDDPSSASVPETIAKTKEINQFIDGLKEKADKTELEKALDTAVGLDNLDINDPEDKAVDDALKAGQEVEGDLNATPEQVKQVTDDLNNALNAKKEQDTKDAEAKAKQDALDELNKALEAANTVNKTDYTPNTVTPLDDAVKAGETAKADANKTPEELKQAAKAINDAKDALKEKANKVALDQAIKTAEALNNLEPADTEDKAVQNALDKAKEVLADPNSEQNTVDEAKNTLNDALNAKKEQDAKDAANKEKQAALDELEKALEAAKAVNKTDYTPNTVTPLDDAVKAGETAKADINKTPEELKQAAKAINDAKDALKAKADKTELEKALDTAVGFDNLDLNDPEDKAVDDALKAGQEIEGDLNATPEQVKKAAESLNKALDAKAKQDAKDDADKEKQDALNELNAELEKANAVNKENYTPNSVETLADAVQDGQAIVDAPNDKTADEIKKTTQLVKDAQNALQTKADKTKLNEAIIKAEDKGVQEALDEAKKVQADPNADQNTVDAAKDALNNVVNVKQEQDAKDAEAKQDALDELNKALETAKTVNKADYTPNTVTSLDNAVKAGETAKADINKTPLELKQAAKAINDAKDALQTKADKTELEKALDVAVAFDNLDMNDPEDKAVDDALKAGQEVEGDLNATPEQVKKAADDLNKALNLKAEQDAKEAAEKVKQENKVDKTELDKSIEKAENINYYDPGDKEDATVLDALSNAKEVEAAADALQIDVDKAKSELDKALNAKAEQDAKEAAEKAKQENKVDKTELDKSIEKAENINYYDPGDKEDAAVLDALSNAIETAADPNISQTKVNEAVAALNSAIATKNAQDVKDALEAAKVKEEELDTGKTKEEFVNEEIVQPNNEYPIVDEDRVDQTIVDKPTTKPVEEIQTTTEDSKDKLAELQKAIDKVKIIPTSEYTQQSVESLEKAVKNGELLVKNSDELTIEEIQNALQIIEDAINSLEVKETTAVPTVENDAESKLTSNVENSDSNSTVKSNVKQNQTLTKEANHKAKNNKEKVLPETGENLTPINPIYASLMIAVGGLMMFYRKRKNEDKDSTEK</sequence>
<feature type="signal peptide" evidence="8">
    <location>
        <begin position="1"/>
        <end position="41"/>
    </location>
</feature>
<name>A0AB37H3V8_9STAP</name>
<evidence type="ECO:0000256" key="4">
    <source>
        <dbReference type="ARBA" id="ARBA00022729"/>
    </source>
</evidence>
<feature type="compositionally biased region" description="Basic and acidic residues" evidence="7">
    <location>
        <begin position="1037"/>
        <end position="1054"/>
    </location>
</feature>
<dbReference type="InterPro" id="IPR019931">
    <property type="entry name" value="LPXTG_anchor"/>
</dbReference>
<dbReference type="KEGG" id="scv:A4G25_03055"/>
<dbReference type="GeneID" id="93726829"/>
<feature type="compositionally biased region" description="Polar residues" evidence="7">
    <location>
        <begin position="135"/>
        <end position="170"/>
    </location>
</feature>
<evidence type="ECO:0000256" key="6">
    <source>
        <dbReference type="SAM" id="Coils"/>
    </source>
</evidence>
<proteinExistence type="predicted"/>
<evidence type="ECO:0000256" key="5">
    <source>
        <dbReference type="ARBA" id="ARBA00023088"/>
    </source>
</evidence>
<keyword evidence="3" id="KW-0964">Secreted</keyword>
<evidence type="ECO:0000256" key="7">
    <source>
        <dbReference type="SAM" id="MobiDB-lite"/>
    </source>
</evidence>
<gene>
    <name evidence="10" type="ORF">I6J05_02665</name>
</gene>
<accession>A0AB37H3V8</accession>
<keyword evidence="2" id="KW-0134">Cell wall</keyword>
<evidence type="ECO:0000256" key="1">
    <source>
        <dbReference type="ARBA" id="ARBA00004168"/>
    </source>
</evidence>
<reference evidence="10 11" key="1">
    <citation type="submission" date="2021-01" db="EMBL/GenBank/DDBJ databases">
        <title>FDA dAtabase for Regulatory Grade micrObial Sequences (FDA-ARGOS): Supporting development and validation of Infectious Disease Dx tests.</title>
        <authorList>
            <person name="Sproer C."/>
            <person name="Gronow S."/>
            <person name="Severitt S."/>
            <person name="Schroder I."/>
            <person name="Tallon L."/>
            <person name="Sadzewicz L."/>
            <person name="Zhao X."/>
            <person name="Boylan J."/>
            <person name="Ott S."/>
            <person name="Bowen H."/>
            <person name="Vavikolanu K."/>
            <person name="Mehta A."/>
            <person name="Aluvathingal J."/>
            <person name="Nadendla S."/>
            <person name="Lowell S."/>
            <person name="Myers T."/>
            <person name="Yan Y."/>
            <person name="Sichtig H."/>
        </authorList>
    </citation>
    <scope>NUCLEOTIDE SEQUENCE [LARGE SCALE GENOMIC DNA]</scope>
    <source>
        <strain evidence="10 11">FDAARGOS_1148</strain>
    </source>
</reference>
<dbReference type="Proteomes" id="UP000595942">
    <property type="component" value="Chromosome"/>
</dbReference>
<dbReference type="Pfam" id="PF07554">
    <property type="entry name" value="FIVAR"/>
    <property type="match status" value="12"/>
</dbReference>
<feature type="compositionally biased region" description="Polar residues" evidence="7">
    <location>
        <begin position="1635"/>
        <end position="1660"/>
    </location>
</feature>
<feature type="region of interest" description="Disordered" evidence="7">
    <location>
        <begin position="1398"/>
        <end position="1422"/>
    </location>
</feature>
<dbReference type="RefSeq" id="WP_047131258.1">
    <property type="nucleotide sequence ID" value="NZ_CP015114.1"/>
</dbReference>
<dbReference type="EMBL" id="CP068073">
    <property type="protein sequence ID" value="QQS83244.1"/>
    <property type="molecule type" value="Genomic_DNA"/>
</dbReference>
<dbReference type="PROSITE" id="PS50847">
    <property type="entry name" value="GRAM_POS_ANCHORING"/>
    <property type="match status" value="1"/>
</dbReference>
<keyword evidence="5" id="KW-0572">Peptidoglycan-anchor</keyword>
<keyword evidence="4 8" id="KW-0732">Signal</keyword>
<protein>
    <submittedName>
        <fullName evidence="10">FIVAR domain-containing protein</fullName>
    </submittedName>
</protein>
<feature type="coiled-coil region" evidence="6">
    <location>
        <begin position="1173"/>
        <end position="1206"/>
    </location>
</feature>
<evidence type="ECO:0000256" key="8">
    <source>
        <dbReference type="SAM" id="SignalP"/>
    </source>
</evidence>
<dbReference type="Pfam" id="PF04650">
    <property type="entry name" value="YSIRK_signal"/>
    <property type="match status" value="1"/>
</dbReference>
<dbReference type="InterPro" id="IPR005877">
    <property type="entry name" value="YSIRK_signal_dom"/>
</dbReference>
<evidence type="ECO:0000256" key="3">
    <source>
        <dbReference type="ARBA" id="ARBA00022525"/>
    </source>
</evidence>